<dbReference type="Proteomes" id="UP000242414">
    <property type="component" value="Unassembled WGS sequence"/>
</dbReference>
<evidence type="ECO:0000313" key="2">
    <source>
        <dbReference type="EMBL" id="ORE00828.1"/>
    </source>
</evidence>
<protein>
    <submittedName>
        <fullName evidence="2">Uncharacterized protein</fullName>
    </submittedName>
</protein>
<evidence type="ECO:0000256" key="1">
    <source>
        <dbReference type="SAM" id="MobiDB-lite"/>
    </source>
</evidence>
<dbReference type="OrthoDB" id="2290051at2759"/>
<name>A0A1X0QM48_RHIZD</name>
<dbReference type="AlphaFoldDB" id="A0A1X0QM48"/>
<gene>
    <name evidence="2" type="ORF">BCV72DRAFT_96138</name>
</gene>
<dbReference type="EMBL" id="KV922258">
    <property type="protein sequence ID" value="ORE00828.1"/>
    <property type="molecule type" value="Genomic_DNA"/>
</dbReference>
<feature type="region of interest" description="Disordered" evidence="1">
    <location>
        <begin position="109"/>
        <end position="164"/>
    </location>
</feature>
<organism evidence="2">
    <name type="scientific">Rhizopus microsporus var. microsporus</name>
    <dbReference type="NCBI Taxonomy" id="86635"/>
    <lineage>
        <taxon>Eukaryota</taxon>
        <taxon>Fungi</taxon>
        <taxon>Fungi incertae sedis</taxon>
        <taxon>Mucoromycota</taxon>
        <taxon>Mucoromycotina</taxon>
        <taxon>Mucoromycetes</taxon>
        <taxon>Mucorales</taxon>
        <taxon>Mucorineae</taxon>
        <taxon>Rhizopodaceae</taxon>
        <taxon>Rhizopus</taxon>
    </lineage>
</organism>
<feature type="compositionally biased region" description="Basic and acidic residues" evidence="1">
    <location>
        <begin position="129"/>
        <end position="142"/>
    </location>
</feature>
<sequence>MATLTKKLQLYAKNKKKHSLADFLQVKMHKILFLDYIAQYATPNSAEKAVKLKCQKIRKNFLTSKNAFIDVDWNLLLMQAKARQKALEKGTAVLAAATGEAANTLENLFNGQNDYDEGGEEEEVEEEEAQMHEEERTEKSETEQTQEAEAEQTQGQEKSNGKRKYQEMASEKYELTAGACPKDGYLLPSGTIIHENWHKYKTHAVNKMNQTGLYLAAELYEVFSLFHIFLLVPDHYSKTMTKIIDIQIIEELYRTLKEKYVDADICISDELQLGVTKVLRKLVVEDRKASRRDFELELLVLSQAFEEDERVLVDVIRSCIQKLPSTDSTHEIREMELITTFIDPVLATMLNRPETKKCFRWLNQQVIEYGTEPTNLRPDAIMALDPTWHETYAIGYCEVKTSAAEKHHQDTHLDTLRTALFCKDALDRGEIKCTLGVQVVGFCVQVYLCSLESEALYPFFLLEKFEVPSSLLKLPKFISELDKLKRILKAYNNHCVKKSRIDIDKLKRPSMPTEHLFKILNVVVPTNFKPTLVFK</sequence>
<proteinExistence type="predicted"/>
<feature type="compositionally biased region" description="Acidic residues" evidence="1">
    <location>
        <begin position="114"/>
        <end position="128"/>
    </location>
</feature>
<reference evidence="2" key="1">
    <citation type="journal article" date="2016" name="Proc. Natl. Acad. Sci. U.S.A.">
        <title>Lipid metabolic changes in an early divergent fungus govern the establishment of a mutualistic symbiosis with endobacteria.</title>
        <authorList>
            <person name="Lastovetsky O.A."/>
            <person name="Gaspar M.L."/>
            <person name="Mondo S.J."/>
            <person name="LaButti K.M."/>
            <person name="Sandor L."/>
            <person name="Grigoriev I.V."/>
            <person name="Henry S.A."/>
            <person name="Pawlowska T.E."/>
        </authorList>
    </citation>
    <scope>NUCLEOTIDE SEQUENCE [LARGE SCALE GENOMIC DNA]</scope>
    <source>
        <strain evidence="2">ATCC 52814</strain>
    </source>
</reference>
<accession>A0A1X0QM48</accession>
<dbReference type="VEuPathDB" id="FungiDB:BCV72DRAFT_96138"/>